<reference evidence="2 3" key="1">
    <citation type="journal article" date="2023" name="IScience">
        <title>Expanded male sex-determining region conserved during the evolution of homothallism in the green alga Volvox.</title>
        <authorList>
            <person name="Yamamoto K."/>
            <person name="Matsuzaki R."/>
            <person name="Mahakham W."/>
            <person name="Heman W."/>
            <person name="Sekimoto H."/>
            <person name="Kawachi M."/>
            <person name="Minakuchi Y."/>
            <person name="Toyoda A."/>
            <person name="Nozaki H."/>
        </authorList>
    </citation>
    <scope>NUCLEOTIDE SEQUENCE [LARGE SCALE GENOMIC DNA]</scope>
    <source>
        <strain evidence="2 3">NIES-4468</strain>
    </source>
</reference>
<proteinExistence type="predicted"/>
<sequence length="101" mass="10941">MARFSATIFGSSFVSSSSSSKRPPVPSPTAITEPASQQPRRRGPEPASLRRPRPVALAVFLGLIVCTLPHRCSGDWDGSWRKARATRYGGQDDGWNINEGS</sequence>
<evidence type="ECO:0000313" key="2">
    <source>
        <dbReference type="EMBL" id="GLI63325.1"/>
    </source>
</evidence>
<comment type="caution">
    <text evidence="2">The sequence shown here is derived from an EMBL/GenBank/DDBJ whole genome shotgun (WGS) entry which is preliminary data.</text>
</comment>
<organism evidence="2 3">
    <name type="scientific">Volvox africanus</name>
    <dbReference type="NCBI Taxonomy" id="51714"/>
    <lineage>
        <taxon>Eukaryota</taxon>
        <taxon>Viridiplantae</taxon>
        <taxon>Chlorophyta</taxon>
        <taxon>core chlorophytes</taxon>
        <taxon>Chlorophyceae</taxon>
        <taxon>CS clade</taxon>
        <taxon>Chlamydomonadales</taxon>
        <taxon>Volvocaceae</taxon>
        <taxon>Volvox</taxon>
    </lineage>
</organism>
<protein>
    <submittedName>
        <fullName evidence="2">Uncharacterized protein</fullName>
    </submittedName>
</protein>
<evidence type="ECO:0000313" key="3">
    <source>
        <dbReference type="Proteomes" id="UP001165090"/>
    </source>
</evidence>
<dbReference type="Proteomes" id="UP001165090">
    <property type="component" value="Unassembled WGS sequence"/>
</dbReference>
<evidence type="ECO:0000256" key="1">
    <source>
        <dbReference type="SAM" id="MobiDB-lite"/>
    </source>
</evidence>
<feature type="compositionally biased region" description="Low complexity" evidence="1">
    <location>
        <begin position="11"/>
        <end position="22"/>
    </location>
</feature>
<gene>
    <name evidence="2" type="ORF">VaNZ11_006242</name>
</gene>
<dbReference type="EMBL" id="BSDZ01000015">
    <property type="protein sequence ID" value="GLI63325.1"/>
    <property type="molecule type" value="Genomic_DNA"/>
</dbReference>
<keyword evidence="3" id="KW-1185">Reference proteome</keyword>
<name>A0ABQ5S0E0_9CHLO</name>
<feature type="non-terminal residue" evidence="2">
    <location>
        <position position="101"/>
    </location>
</feature>
<accession>A0ABQ5S0E0</accession>
<feature type="region of interest" description="Disordered" evidence="1">
    <location>
        <begin position="1"/>
        <end position="51"/>
    </location>
</feature>